<organism evidence="8 9">
    <name type="scientific">Brachionus calyciflorus</name>
    <dbReference type="NCBI Taxonomy" id="104777"/>
    <lineage>
        <taxon>Eukaryota</taxon>
        <taxon>Metazoa</taxon>
        <taxon>Spiralia</taxon>
        <taxon>Gnathifera</taxon>
        <taxon>Rotifera</taxon>
        <taxon>Eurotatoria</taxon>
        <taxon>Monogononta</taxon>
        <taxon>Pseudotrocha</taxon>
        <taxon>Ploima</taxon>
        <taxon>Brachionidae</taxon>
        <taxon>Brachionus</taxon>
    </lineage>
</organism>
<gene>
    <name evidence="8" type="ORF">OXX778_LOCUS3395</name>
</gene>
<dbReference type="PANTHER" id="PTHR10997:SF9">
    <property type="entry name" value="IMPORTIN-9"/>
    <property type="match status" value="1"/>
</dbReference>
<dbReference type="Pfam" id="PF25018">
    <property type="entry name" value="HEAT_IPO9_c"/>
    <property type="match status" value="1"/>
</dbReference>
<proteinExistence type="inferred from homology"/>
<feature type="region of interest" description="Disordered" evidence="6">
    <location>
        <begin position="942"/>
        <end position="978"/>
    </location>
</feature>
<comment type="similarity">
    <text evidence="2">Belongs to the importin beta family.</text>
</comment>
<dbReference type="SUPFAM" id="SSF48371">
    <property type="entry name" value="ARM repeat"/>
    <property type="match status" value="1"/>
</dbReference>
<feature type="domain" description="Importin N-terminal" evidence="7">
    <location>
        <begin position="31"/>
        <end position="101"/>
    </location>
</feature>
<evidence type="ECO:0000256" key="5">
    <source>
        <dbReference type="ARBA" id="ARBA00023242"/>
    </source>
</evidence>
<dbReference type="GO" id="GO:0006606">
    <property type="term" value="P:protein import into nucleus"/>
    <property type="evidence" value="ECO:0007669"/>
    <property type="project" value="TreeGrafter"/>
</dbReference>
<dbReference type="InterPro" id="IPR058669">
    <property type="entry name" value="TPR_IPO7/11-like"/>
</dbReference>
<keyword evidence="5" id="KW-0539">Nucleus</keyword>
<evidence type="ECO:0000313" key="9">
    <source>
        <dbReference type="Proteomes" id="UP000663879"/>
    </source>
</evidence>
<evidence type="ECO:0000256" key="2">
    <source>
        <dbReference type="ARBA" id="ARBA00007991"/>
    </source>
</evidence>
<dbReference type="GO" id="GO:0005829">
    <property type="term" value="C:cytosol"/>
    <property type="evidence" value="ECO:0007669"/>
    <property type="project" value="TreeGrafter"/>
</dbReference>
<reference evidence="8" key="1">
    <citation type="submission" date="2021-02" db="EMBL/GenBank/DDBJ databases">
        <authorList>
            <person name="Nowell W R."/>
        </authorList>
    </citation>
    <scope>NUCLEOTIDE SEQUENCE</scope>
    <source>
        <strain evidence="8">Ploen Becks lab</strain>
    </source>
</reference>
<name>A0A813NT48_9BILA</name>
<dbReference type="InterPro" id="IPR056840">
    <property type="entry name" value="HEAT_IPO9_central"/>
</dbReference>
<dbReference type="Pfam" id="PF25758">
    <property type="entry name" value="TPR_IPO11"/>
    <property type="match status" value="1"/>
</dbReference>
<dbReference type="AlphaFoldDB" id="A0A813NT48"/>
<dbReference type="EMBL" id="CAJNOC010000298">
    <property type="protein sequence ID" value="CAF0741061.1"/>
    <property type="molecule type" value="Genomic_DNA"/>
</dbReference>
<dbReference type="GO" id="GO:0005635">
    <property type="term" value="C:nuclear envelope"/>
    <property type="evidence" value="ECO:0007669"/>
    <property type="project" value="TreeGrafter"/>
</dbReference>
<dbReference type="InterPro" id="IPR016024">
    <property type="entry name" value="ARM-type_fold"/>
</dbReference>
<evidence type="ECO:0000259" key="7">
    <source>
        <dbReference type="PROSITE" id="PS50166"/>
    </source>
</evidence>
<evidence type="ECO:0000256" key="6">
    <source>
        <dbReference type="SAM" id="MobiDB-lite"/>
    </source>
</evidence>
<protein>
    <recommendedName>
        <fullName evidence="7">Importin N-terminal domain-containing protein</fullName>
    </recommendedName>
</protein>
<feature type="compositionally biased region" description="Acidic residues" evidence="6">
    <location>
        <begin position="946"/>
        <end position="978"/>
    </location>
</feature>
<keyword evidence="4" id="KW-0653">Protein transport</keyword>
<comment type="subcellular location">
    <subcellularLocation>
        <location evidence="1">Nucleus</location>
    </subcellularLocation>
</comment>
<evidence type="ECO:0000256" key="4">
    <source>
        <dbReference type="ARBA" id="ARBA00022927"/>
    </source>
</evidence>
<evidence type="ECO:0000256" key="1">
    <source>
        <dbReference type="ARBA" id="ARBA00004123"/>
    </source>
</evidence>
<dbReference type="SMART" id="SM00913">
    <property type="entry name" value="IBN_N"/>
    <property type="match status" value="1"/>
</dbReference>
<accession>A0A813NT48</accession>
<keyword evidence="9" id="KW-1185">Reference proteome</keyword>
<keyword evidence="3" id="KW-0813">Transport</keyword>
<dbReference type="Proteomes" id="UP000663879">
    <property type="component" value="Unassembled WGS sequence"/>
</dbReference>
<dbReference type="PANTHER" id="PTHR10997">
    <property type="entry name" value="IMPORTIN-7, 8, 11"/>
    <property type="match status" value="1"/>
</dbReference>
<sequence length="1058" mass="120502">MNLEIDKEFANVIFQALHQALSPDKTLIDQAQQQLKVLQIRNEYTLVLVNLLLDQTCDFAIRQLAGVLFKQYVEVHWSQNSEKYQEPEMDVEIKSKIRKILPIGLNDQTSKIRGAVAYAVATIASWDWPELWPELFEILIRGLNGSFQELNPTQVDMNAVHGSIETLAELIPEVTDLQMPQVAPAILPQMYKIFIDPQNYSIDLRKRAIGIFTSVVEVIADMAEYDTTAGKKYLYRFLPDYVCAMIKVMSLSPQESVNIIDYSLKREILKAFTALFKSFPKKLAPYMNDILTQVWNCLVQSSHLFVDKIINSESDKVSHLIDDEEKSSFENLAYQLFEFILTLKDKKRYKETIKKAIDELCYYSILYIQITDEQIENWIANPEQYVQDEDEEGYSYSVRISGQELIENIASDFKVETANALNKTIERLMELAQKQRANNDNNWWKIYESCLLTVSSIKMVLQDLLKANKLEFNLNGFVNEFVLSCLHESNYPFLVGRALFTASKFPKLLNAQTLETLIKASGSALQENQDPIIRVSAMKSIHCFASELTNENQQHLLVPHLPQIVDGLIQMVTQNSTNHIGTLTMETLVTVLSIDEQFVGTIEAKISPLAIALFLKNTSDPLINSIVTDIIRILINNQFTNQKIEQRLMPTLVSILSTSLTQQQDTTETSNFSSLLTSTIDLISNVIRSSTQVPLSDYAMNAFMQVINICLKTDDTAVLQSGGECLRAYVSKSVDQLVNWKDDKGVSALQYIIHVINHMLDPKTSENGCSFIGKFITTLIRNTANVLGENLDLILKAVLSKMQASNILLVQQSLIMVFAHLIHSRMDAVLTFLSGLPGPTGKPVLEFFMTEWVAKQNSFVGPYECKISILALAKLLEHSITTEDSRFQNIFVKGDRIINPVEGIKTRSKSKSDKELYTQVPLLVKIYKLLINEIHGLLEDKKDLEGDYEEEEESDDERDEDEEEGENKDDIDIDESEEASENAYNYMNKYDLFEDAFDKDDYEDDPEALQDPLMKIDLLEFLTNFVNTLSQHPCYKLFSEHHNVIEKQVLKEIGITNV</sequence>
<dbReference type="OrthoDB" id="431626at2759"/>
<dbReference type="Pfam" id="PF03810">
    <property type="entry name" value="IBN_N"/>
    <property type="match status" value="1"/>
</dbReference>
<comment type="caution">
    <text evidence="8">The sequence shown here is derived from an EMBL/GenBank/DDBJ whole genome shotgun (WGS) entry which is preliminary data.</text>
</comment>
<evidence type="ECO:0000256" key="3">
    <source>
        <dbReference type="ARBA" id="ARBA00022448"/>
    </source>
</evidence>
<dbReference type="InterPro" id="IPR001494">
    <property type="entry name" value="Importin-beta_N"/>
</dbReference>
<dbReference type="Gene3D" id="1.25.10.10">
    <property type="entry name" value="Leucine-rich Repeat Variant"/>
    <property type="match status" value="1"/>
</dbReference>
<dbReference type="PROSITE" id="PS50166">
    <property type="entry name" value="IMPORTIN_B_NT"/>
    <property type="match status" value="1"/>
</dbReference>
<evidence type="ECO:0000313" key="8">
    <source>
        <dbReference type="EMBL" id="CAF0741061.1"/>
    </source>
</evidence>
<dbReference type="GO" id="GO:0031267">
    <property type="term" value="F:small GTPase binding"/>
    <property type="evidence" value="ECO:0007669"/>
    <property type="project" value="InterPro"/>
</dbReference>
<dbReference type="InterPro" id="IPR011989">
    <property type="entry name" value="ARM-like"/>
</dbReference>